<gene>
    <name evidence="11" type="ORF">BW34_02235</name>
</gene>
<comment type="pathway">
    <text evidence="2">Glycolipid biosynthesis; glycosylphosphatidylinositol-anchor biosynthesis.</text>
</comment>
<feature type="transmembrane region" description="Helical" evidence="10">
    <location>
        <begin position="228"/>
        <end position="249"/>
    </location>
</feature>
<comment type="subcellular location">
    <subcellularLocation>
        <location evidence="1">Endoplasmic reticulum membrane</location>
        <topology evidence="1">Multi-pass membrane protein</topology>
    </subcellularLocation>
</comment>
<dbReference type="PATRIC" id="fig|273677.3.peg.2215"/>
<dbReference type="eggNOG" id="COG5542">
    <property type="taxonomic scope" value="Bacteria"/>
</dbReference>
<evidence type="ECO:0000256" key="10">
    <source>
        <dbReference type="SAM" id="Phobius"/>
    </source>
</evidence>
<comment type="caution">
    <text evidence="11">The sequence shown here is derived from an EMBL/GenBank/DDBJ whole genome shotgun (WGS) entry which is preliminary data.</text>
</comment>
<evidence type="ECO:0000256" key="5">
    <source>
        <dbReference type="ARBA" id="ARBA00022679"/>
    </source>
</evidence>
<feature type="transmembrane region" description="Helical" evidence="10">
    <location>
        <begin position="296"/>
        <end position="314"/>
    </location>
</feature>
<proteinExistence type="predicted"/>
<evidence type="ECO:0000256" key="7">
    <source>
        <dbReference type="ARBA" id="ARBA00022824"/>
    </source>
</evidence>
<dbReference type="RefSeq" id="WP_036312502.1">
    <property type="nucleotide sequence ID" value="NZ_JFYO01000006.1"/>
</dbReference>
<keyword evidence="3" id="KW-0337">GPI-anchor biosynthesis</keyword>
<sequence>MAERRLRTAASVAGTVAAVYFSARLVTTVFFWIAAELSGTHSRFGPDATISSLAMGWDAQWYWVIADQGYPSQLPVDDTGRVTQNAWAFLPLFPWTARALGTVLGGYPTGAIVLAAVAGYAASVVFFLLLRDRLGDTAALWAVVFFANGPLAAMFQMGYAESLGLLWLFLALWALLRRRFVWMYPLVVLLGFTRPGVLAFALLLGLYGIHRWIRRRDDPLPGSHIAHIIALGALATIVGFAWQVIAGLATGDPSAYLETELAWRRDWVGSEEQFVPFAGFVTAARVWFGIWGLPPIWGPIALVILVVGAAAVLIRSSQVRRLGPEIRLWGASYLVYLLAVFFPQSSTFRLLLPLSPVAAAVAVPRSRWWRIGVLVICLAGQWVWIHEMLALGDTFYRIP</sequence>
<evidence type="ECO:0000256" key="8">
    <source>
        <dbReference type="ARBA" id="ARBA00022989"/>
    </source>
</evidence>
<reference evidence="11 12" key="1">
    <citation type="submission" date="2014-03" db="EMBL/GenBank/DDBJ databases">
        <title>Draft Genome Sequences of 13 Willow Endophytes.</title>
        <authorList>
            <person name="Gan H.Y."/>
            <person name="Gan H.M."/>
            <person name="Savka M.A."/>
            <person name="Hudson A.O."/>
        </authorList>
    </citation>
    <scope>NUCLEOTIDE SEQUENCE [LARGE SCALE GENOMIC DNA]</scope>
    <source>
        <strain evidence="11 12">RIT293</strain>
    </source>
</reference>
<dbReference type="GO" id="GO:0006506">
    <property type="term" value="P:GPI anchor biosynthetic process"/>
    <property type="evidence" value="ECO:0007669"/>
    <property type="project" value="UniProtKB-KW"/>
</dbReference>
<dbReference type="InterPro" id="IPR007315">
    <property type="entry name" value="PIG-V/Gpi18"/>
</dbReference>
<dbReference type="PANTHER" id="PTHR12468">
    <property type="entry name" value="GPI MANNOSYLTRANSFERASE 2"/>
    <property type="match status" value="1"/>
</dbReference>
<evidence type="ECO:0000256" key="4">
    <source>
        <dbReference type="ARBA" id="ARBA00022676"/>
    </source>
</evidence>
<dbReference type="OrthoDB" id="151635at2"/>
<keyword evidence="7" id="KW-0256">Endoplasmic reticulum</keyword>
<dbReference type="Proteomes" id="UP000024001">
    <property type="component" value="Unassembled WGS sequence"/>
</dbReference>
<feature type="transmembrane region" description="Helical" evidence="10">
    <location>
        <begin position="110"/>
        <end position="130"/>
    </location>
</feature>
<dbReference type="PANTHER" id="PTHR12468:SF2">
    <property type="entry name" value="GPI MANNOSYLTRANSFERASE 2"/>
    <property type="match status" value="1"/>
</dbReference>
<evidence type="ECO:0000256" key="2">
    <source>
        <dbReference type="ARBA" id="ARBA00004687"/>
    </source>
</evidence>
<protein>
    <submittedName>
        <fullName evidence="11">Putative integral membrane protein</fullName>
    </submittedName>
</protein>
<evidence type="ECO:0000256" key="3">
    <source>
        <dbReference type="ARBA" id="ARBA00022502"/>
    </source>
</evidence>
<keyword evidence="9 10" id="KW-0472">Membrane</keyword>
<feature type="transmembrane region" description="Helical" evidence="10">
    <location>
        <begin position="368"/>
        <end position="385"/>
    </location>
</feature>
<evidence type="ECO:0000256" key="6">
    <source>
        <dbReference type="ARBA" id="ARBA00022692"/>
    </source>
</evidence>
<evidence type="ECO:0000313" key="12">
    <source>
        <dbReference type="Proteomes" id="UP000024001"/>
    </source>
</evidence>
<dbReference type="EMBL" id="JFYO01000006">
    <property type="protein sequence ID" value="EZP27031.1"/>
    <property type="molecule type" value="Genomic_DNA"/>
</dbReference>
<dbReference type="AlphaFoldDB" id="A0A031FS61"/>
<feature type="transmembrane region" description="Helical" evidence="10">
    <location>
        <begin position="12"/>
        <end position="35"/>
    </location>
</feature>
<evidence type="ECO:0000313" key="11">
    <source>
        <dbReference type="EMBL" id="EZP27031.1"/>
    </source>
</evidence>
<evidence type="ECO:0000256" key="9">
    <source>
        <dbReference type="ARBA" id="ARBA00023136"/>
    </source>
</evidence>
<dbReference type="GO" id="GO:0016020">
    <property type="term" value="C:membrane"/>
    <property type="evidence" value="ECO:0007669"/>
    <property type="project" value="GOC"/>
</dbReference>
<feature type="transmembrane region" description="Helical" evidence="10">
    <location>
        <begin position="182"/>
        <end position="207"/>
    </location>
</feature>
<organism evidence="11 12">
    <name type="scientific">Microbacterium oleivorans</name>
    <dbReference type="NCBI Taxonomy" id="273677"/>
    <lineage>
        <taxon>Bacteria</taxon>
        <taxon>Bacillati</taxon>
        <taxon>Actinomycetota</taxon>
        <taxon>Actinomycetes</taxon>
        <taxon>Micrococcales</taxon>
        <taxon>Microbacteriaceae</taxon>
        <taxon>Microbacterium</taxon>
    </lineage>
</organism>
<dbReference type="GO" id="GO:0031501">
    <property type="term" value="C:mannosyltransferase complex"/>
    <property type="evidence" value="ECO:0007669"/>
    <property type="project" value="TreeGrafter"/>
</dbReference>
<feature type="transmembrane region" description="Helical" evidence="10">
    <location>
        <begin position="326"/>
        <end position="348"/>
    </location>
</feature>
<keyword evidence="5" id="KW-0808">Transferase</keyword>
<dbReference type="GO" id="GO:0004376">
    <property type="term" value="F:GPI mannosyltransferase activity"/>
    <property type="evidence" value="ECO:0007669"/>
    <property type="project" value="InterPro"/>
</dbReference>
<keyword evidence="4" id="KW-0328">Glycosyltransferase</keyword>
<accession>A0A031FS61</accession>
<keyword evidence="12" id="KW-1185">Reference proteome</keyword>
<evidence type="ECO:0000256" key="1">
    <source>
        <dbReference type="ARBA" id="ARBA00004477"/>
    </source>
</evidence>
<keyword evidence="8 10" id="KW-1133">Transmembrane helix</keyword>
<keyword evidence="6 10" id="KW-0812">Transmembrane</keyword>
<name>A0A031FS61_9MICO</name>
<dbReference type="GO" id="GO:0000009">
    <property type="term" value="F:alpha-1,6-mannosyltransferase activity"/>
    <property type="evidence" value="ECO:0007669"/>
    <property type="project" value="InterPro"/>
</dbReference>